<evidence type="ECO:0000259" key="6">
    <source>
        <dbReference type="Pfam" id="PF00808"/>
    </source>
</evidence>
<dbReference type="STRING" id="2880.D8LI34"/>
<dbReference type="eggNOG" id="KOG0869">
    <property type="taxonomic scope" value="Eukaryota"/>
</dbReference>
<dbReference type="Pfam" id="PF00808">
    <property type="entry name" value="CBFD_NFYB_HMF"/>
    <property type="match status" value="1"/>
</dbReference>
<dbReference type="Proteomes" id="UP000002630">
    <property type="component" value="Linkage Group LG28"/>
</dbReference>
<dbReference type="InterPro" id="IPR027113">
    <property type="entry name" value="Transc_fact_NFYB/HAP3"/>
</dbReference>
<name>D8LI34_ECTSI</name>
<keyword evidence="3" id="KW-0238">DNA-binding</keyword>
<sequence>MAEHTGGGDDDVEELREQDRFLPIANISRLVKKRLPYNAKVAKDAKETTQECVSEFICWITADASDKCQDEKRKTISGEDIITSMNTLGFDDYIEPLKVYLAKYRAAVKGDRNANNMMDTGGGGGGGGGGGAAAGGRGGYQDDNAPPSGSMALLSYRGGASGGGGGGGGGGWAGGGAAGGFDMDEEF</sequence>
<evidence type="ECO:0000256" key="3">
    <source>
        <dbReference type="ARBA" id="ARBA00023125"/>
    </source>
</evidence>
<feature type="region of interest" description="Disordered" evidence="5">
    <location>
        <begin position="125"/>
        <end position="147"/>
    </location>
</feature>
<dbReference type="EMBL" id="FN648378">
    <property type="protein sequence ID" value="CBN79370.1"/>
    <property type="molecule type" value="Genomic_DNA"/>
</dbReference>
<evidence type="ECO:0000256" key="5">
    <source>
        <dbReference type="SAM" id="MobiDB-lite"/>
    </source>
</evidence>
<evidence type="ECO:0000256" key="1">
    <source>
        <dbReference type="ARBA" id="ARBA00009053"/>
    </source>
</evidence>
<proteinExistence type="inferred from homology"/>
<evidence type="ECO:0000313" key="8">
    <source>
        <dbReference type="Proteomes" id="UP000002630"/>
    </source>
</evidence>
<dbReference type="Gene3D" id="1.10.20.10">
    <property type="entry name" value="Histone, subunit A"/>
    <property type="match status" value="1"/>
</dbReference>
<dbReference type="OrthoDB" id="386949at2759"/>
<dbReference type="GO" id="GO:0001228">
    <property type="term" value="F:DNA-binding transcription activator activity, RNA polymerase II-specific"/>
    <property type="evidence" value="ECO:0007669"/>
    <property type="project" value="InterPro"/>
</dbReference>
<comment type="similarity">
    <text evidence="1">Belongs to the NFYB/HAP3 subunit family.</text>
</comment>
<feature type="domain" description="Transcription factor CBF/NF-Y/archaeal histone" evidence="6">
    <location>
        <begin position="21"/>
        <end position="84"/>
    </location>
</feature>
<dbReference type="PANTHER" id="PTHR11064:SF9">
    <property type="entry name" value="NUCLEAR TRANSCRIPTION FACTOR Y SUBUNIT BETA"/>
    <property type="match status" value="1"/>
</dbReference>
<dbReference type="CDD" id="cd22907">
    <property type="entry name" value="HFD_NFYB"/>
    <property type="match status" value="1"/>
</dbReference>
<gene>
    <name evidence="7" type="ORF">Esi_0201_0038</name>
</gene>
<dbReference type="PANTHER" id="PTHR11064">
    <property type="entry name" value="CCAAT-BINDING TRANSCRIPTION FACTOR-RELATED"/>
    <property type="match status" value="1"/>
</dbReference>
<dbReference type="GO" id="GO:0000978">
    <property type="term" value="F:RNA polymerase II cis-regulatory region sequence-specific DNA binding"/>
    <property type="evidence" value="ECO:0007669"/>
    <property type="project" value="TreeGrafter"/>
</dbReference>
<reference evidence="7 8" key="1">
    <citation type="journal article" date="2010" name="Nature">
        <title>The Ectocarpus genome and the independent evolution of multicellularity in brown algae.</title>
        <authorList>
            <person name="Cock J.M."/>
            <person name="Sterck L."/>
            <person name="Rouze P."/>
            <person name="Scornet D."/>
            <person name="Allen A.E."/>
            <person name="Amoutzias G."/>
            <person name="Anthouard V."/>
            <person name="Artiguenave F."/>
            <person name="Aury J.M."/>
            <person name="Badger J.H."/>
            <person name="Beszteri B."/>
            <person name="Billiau K."/>
            <person name="Bonnet E."/>
            <person name="Bothwell J.H."/>
            <person name="Bowler C."/>
            <person name="Boyen C."/>
            <person name="Brownlee C."/>
            <person name="Carrano C.J."/>
            <person name="Charrier B."/>
            <person name="Cho G.Y."/>
            <person name="Coelho S.M."/>
            <person name="Collen J."/>
            <person name="Corre E."/>
            <person name="Da Silva C."/>
            <person name="Delage L."/>
            <person name="Delaroque N."/>
            <person name="Dittami S.M."/>
            <person name="Doulbeau S."/>
            <person name="Elias M."/>
            <person name="Farnham G."/>
            <person name="Gachon C.M."/>
            <person name="Gschloessl B."/>
            <person name="Heesch S."/>
            <person name="Jabbari K."/>
            <person name="Jubin C."/>
            <person name="Kawai H."/>
            <person name="Kimura K."/>
            <person name="Kloareg B."/>
            <person name="Kupper F.C."/>
            <person name="Lang D."/>
            <person name="Le Bail A."/>
            <person name="Leblanc C."/>
            <person name="Lerouge P."/>
            <person name="Lohr M."/>
            <person name="Lopez P.J."/>
            <person name="Martens C."/>
            <person name="Maumus F."/>
            <person name="Michel G."/>
            <person name="Miranda-Saavedra D."/>
            <person name="Morales J."/>
            <person name="Moreau H."/>
            <person name="Motomura T."/>
            <person name="Nagasato C."/>
            <person name="Napoli C.A."/>
            <person name="Nelson D.R."/>
            <person name="Nyvall-Collen P."/>
            <person name="Peters A.F."/>
            <person name="Pommier C."/>
            <person name="Potin P."/>
            <person name="Poulain J."/>
            <person name="Quesneville H."/>
            <person name="Read B."/>
            <person name="Rensing S.A."/>
            <person name="Ritter A."/>
            <person name="Rousvoal S."/>
            <person name="Samanta M."/>
            <person name="Samson G."/>
            <person name="Schroeder D.C."/>
            <person name="Segurens B."/>
            <person name="Strittmatter M."/>
            <person name="Tonon T."/>
            <person name="Tregear J.W."/>
            <person name="Valentin K."/>
            <person name="von Dassow P."/>
            <person name="Yamagishi T."/>
            <person name="Van de Peer Y."/>
            <person name="Wincker P."/>
        </authorList>
    </citation>
    <scope>NUCLEOTIDE SEQUENCE [LARGE SCALE GENOMIC DNA]</scope>
    <source>
        <strain evidence="8">Ec32 / CCAP1310/4</strain>
    </source>
</reference>
<protein>
    <recommendedName>
        <fullName evidence="6">Transcription factor CBF/NF-Y/archaeal histone domain-containing protein</fullName>
    </recommendedName>
</protein>
<keyword evidence="8" id="KW-1185">Reference proteome</keyword>
<keyword evidence="2" id="KW-0805">Transcription regulation</keyword>
<dbReference type="InParanoid" id="D8LI34"/>
<dbReference type="AlphaFoldDB" id="D8LI34"/>
<dbReference type="InterPro" id="IPR009072">
    <property type="entry name" value="Histone-fold"/>
</dbReference>
<evidence type="ECO:0000256" key="4">
    <source>
        <dbReference type="ARBA" id="ARBA00023163"/>
    </source>
</evidence>
<dbReference type="PRINTS" id="PR00615">
    <property type="entry name" value="CCAATSUBUNTA"/>
</dbReference>
<evidence type="ECO:0000256" key="2">
    <source>
        <dbReference type="ARBA" id="ARBA00023015"/>
    </source>
</evidence>
<dbReference type="EMBL" id="FN649753">
    <property type="protein sequence ID" value="CBN79370.1"/>
    <property type="molecule type" value="Genomic_DNA"/>
</dbReference>
<dbReference type="GO" id="GO:0016602">
    <property type="term" value="C:CCAAT-binding factor complex"/>
    <property type="evidence" value="ECO:0007669"/>
    <property type="project" value="InterPro"/>
</dbReference>
<accession>D8LI34</accession>
<keyword evidence="4" id="KW-0804">Transcription</keyword>
<dbReference type="GO" id="GO:0046982">
    <property type="term" value="F:protein heterodimerization activity"/>
    <property type="evidence" value="ECO:0007669"/>
    <property type="project" value="InterPro"/>
</dbReference>
<evidence type="ECO:0000313" key="7">
    <source>
        <dbReference type="EMBL" id="CBN79370.1"/>
    </source>
</evidence>
<feature type="compositionally biased region" description="Gly residues" evidence="5">
    <location>
        <begin position="125"/>
        <end position="139"/>
    </location>
</feature>
<organism evidence="7 8">
    <name type="scientific">Ectocarpus siliculosus</name>
    <name type="common">Brown alga</name>
    <name type="synonym">Conferva siliculosa</name>
    <dbReference type="NCBI Taxonomy" id="2880"/>
    <lineage>
        <taxon>Eukaryota</taxon>
        <taxon>Sar</taxon>
        <taxon>Stramenopiles</taxon>
        <taxon>Ochrophyta</taxon>
        <taxon>PX clade</taxon>
        <taxon>Phaeophyceae</taxon>
        <taxon>Ectocarpales</taxon>
        <taxon>Ectocarpaceae</taxon>
        <taxon>Ectocarpus</taxon>
    </lineage>
</organism>
<dbReference type="SUPFAM" id="SSF47113">
    <property type="entry name" value="Histone-fold"/>
    <property type="match status" value="1"/>
</dbReference>
<dbReference type="InterPro" id="IPR003958">
    <property type="entry name" value="CBFA_NFYB_domain"/>
</dbReference>